<sequence>MHVNFIIRAKNIIIAEKFHYKLWRWNVKSKGWKEFATRYSLGHLLFEYVGVSRFDVHIFDEIALEIDYHSHFTRDNLDDFGT</sequence>
<dbReference type="SUPFAM" id="SSF101936">
    <property type="entry name" value="DNA-binding pseudobarrel domain"/>
    <property type="match status" value="1"/>
</dbReference>
<keyword evidence="3" id="KW-0238">DNA-binding</keyword>
<evidence type="ECO:0000313" key="7">
    <source>
        <dbReference type="Proteomes" id="UP000501690"/>
    </source>
</evidence>
<evidence type="ECO:0000256" key="2">
    <source>
        <dbReference type="ARBA" id="ARBA00023015"/>
    </source>
</evidence>
<evidence type="ECO:0000256" key="4">
    <source>
        <dbReference type="ARBA" id="ARBA00023163"/>
    </source>
</evidence>
<dbReference type="GO" id="GO:0003677">
    <property type="term" value="F:DNA binding"/>
    <property type="evidence" value="ECO:0007669"/>
    <property type="project" value="UniProtKB-KW"/>
</dbReference>
<protein>
    <submittedName>
        <fullName evidence="6">Uncharacterized protein</fullName>
    </submittedName>
</protein>
<name>A0A4D6LMU8_VIGUN</name>
<keyword evidence="2" id="KW-0805">Transcription regulation</keyword>
<keyword evidence="7" id="KW-1185">Reference proteome</keyword>
<dbReference type="Proteomes" id="UP000501690">
    <property type="component" value="Linkage Group LG4"/>
</dbReference>
<dbReference type="InterPro" id="IPR015300">
    <property type="entry name" value="DNA-bd_pseudobarrel_sf"/>
</dbReference>
<dbReference type="GO" id="GO:0005634">
    <property type="term" value="C:nucleus"/>
    <property type="evidence" value="ECO:0007669"/>
    <property type="project" value="UniProtKB-SubCell"/>
</dbReference>
<evidence type="ECO:0000313" key="6">
    <source>
        <dbReference type="EMBL" id="QCD89861.1"/>
    </source>
</evidence>
<keyword evidence="5" id="KW-0539">Nucleus</keyword>
<comment type="subcellular location">
    <subcellularLocation>
        <location evidence="1">Nucleus</location>
    </subcellularLocation>
</comment>
<accession>A0A4D6LMU8</accession>
<proteinExistence type="predicted"/>
<organism evidence="6 7">
    <name type="scientific">Vigna unguiculata</name>
    <name type="common">Cowpea</name>
    <dbReference type="NCBI Taxonomy" id="3917"/>
    <lineage>
        <taxon>Eukaryota</taxon>
        <taxon>Viridiplantae</taxon>
        <taxon>Streptophyta</taxon>
        <taxon>Embryophyta</taxon>
        <taxon>Tracheophyta</taxon>
        <taxon>Spermatophyta</taxon>
        <taxon>Magnoliopsida</taxon>
        <taxon>eudicotyledons</taxon>
        <taxon>Gunneridae</taxon>
        <taxon>Pentapetalae</taxon>
        <taxon>rosids</taxon>
        <taxon>fabids</taxon>
        <taxon>Fabales</taxon>
        <taxon>Fabaceae</taxon>
        <taxon>Papilionoideae</taxon>
        <taxon>50 kb inversion clade</taxon>
        <taxon>NPAAA clade</taxon>
        <taxon>indigoferoid/millettioid clade</taxon>
        <taxon>Phaseoleae</taxon>
        <taxon>Vigna</taxon>
    </lineage>
</organism>
<evidence type="ECO:0000256" key="1">
    <source>
        <dbReference type="ARBA" id="ARBA00004123"/>
    </source>
</evidence>
<evidence type="ECO:0000256" key="3">
    <source>
        <dbReference type="ARBA" id="ARBA00023125"/>
    </source>
</evidence>
<reference evidence="6 7" key="1">
    <citation type="submission" date="2019-04" db="EMBL/GenBank/DDBJ databases">
        <title>An improved genome assembly and genetic linkage map for asparagus bean, Vigna unguiculata ssp. sesquipedialis.</title>
        <authorList>
            <person name="Xia Q."/>
            <person name="Zhang R."/>
            <person name="Dong Y."/>
        </authorList>
    </citation>
    <scope>NUCLEOTIDE SEQUENCE [LARGE SCALE GENOMIC DNA]</scope>
    <source>
        <tissue evidence="6">Leaf</tissue>
    </source>
</reference>
<keyword evidence="4" id="KW-0804">Transcription</keyword>
<dbReference type="AlphaFoldDB" id="A0A4D6LMU8"/>
<dbReference type="EMBL" id="CP039348">
    <property type="protein sequence ID" value="QCD89861.1"/>
    <property type="molecule type" value="Genomic_DNA"/>
</dbReference>
<gene>
    <name evidence="6" type="ORF">DEO72_LG4g811</name>
</gene>
<evidence type="ECO:0000256" key="5">
    <source>
        <dbReference type="ARBA" id="ARBA00023242"/>
    </source>
</evidence>